<name>A0A3S1BLX8_9BACT</name>
<dbReference type="PANTHER" id="PTHR19328">
    <property type="entry name" value="HEDGEHOG-INTERACTING PROTEIN"/>
    <property type="match status" value="1"/>
</dbReference>
<dbReference type="PANTHER" id="PTHR19328:SF53">
    <property type="entry name" value="MEMBRANE PROTEIN"/>
    <property type="match status" value="1"/>
</dbReference>
<dbReference type="InterPro" id="IPR011041">
    <property type="entry name" value="Quinoprot_gluc/sorb_DH_b-prop"/>
</dbReference>
<dbReference type="SUPFAM" id="SSF50952">
    <property type="entry name" value="Soluble quinoprotein glucose dehydrogenase"/>
    <property type="match status" value="1"/>
</dbReference>
<sequence>MKTGLQPFFSGKKYALLLLLPASLYVSSCQQPGAGGGGVVADSNNVGLTLPAGFGALKVADSTGNARHITVNKNGDIFIKLEDAKSGHGILMLSDKNGDGKADERTGFGNYPGTGIILGKDYLYVSSNTSVFRYKLNEKQQVADTEHPDTLISGLIDRGQHNSKSLALDDAGNIYVNIGAPSNVCQEKDRTKGSPGMMPCPLLDSAGGIWQFKADALQQGYATGKRFATGLRNVVGLDWNQADKAVYVMQHGRDNLHDFFPELYDTKQSAELPAECMYKLFQGADCGWPYIYYDQFQEKKIVCPEYGGDGKKAVTDKYENPVVTFPGHLAPNALLFYTGSMFPERYKNGAFIAFHGSWNRAPEPQAGFFVAFVPFQNGKPSGKWEVFAKGFAGKDNIASPSDAMHRPCGLAQGPDGSLYISDDKQGTIYRVIYKQ</sequence>
<dbReference type="InterPro" id="IPR054539">
    <property type="entry name" value="Beta-prop_PDH"/>
</dbReference>
<gene>
    <name evidence="2" type="ORF">ECE50_003895</name>
</gene>
<evidence type="ECO:0000313" key="3">
    <source>
        <dbReference type="Proteomes" id="UP000281028"/>
    </source>
</evidence>
<evidence type="ECO:0000259" key="1">
    <source>
        <dbReference type="Pfam" id="PF22807"/>
    </source>
</evidence>
<protein>
    <submittedName>
        <fullName evidence="2">Sorbosone dehydrogenase</fullName>
    </submittedName>
</protein>
<dbReference type="Gene3D" id="2.120.10.30">
    <property type="entry name" value="TolB, C-terminal domain"/>
    <property type="match status" value="1"/>
</dbReference>
<reference evidence="2" key="1">
    <citation type="submission" date="2020-05" db="EMBL/GenBank/DDBJ databases">
        <title>Chitinophaga laudate sp. nov., isolated from a tropical peat swamp.</title>
        <authorList>
            <person name="Goh C.B.S."/>
            <person name="Lee M.S."/>
            <person name="Parimannan S."/>
            <person name="Pasbakhsh P."/>
            <person name="Yule C.M."/>
            <person name="Rajandas H."/>
            <person name="Loke S."/>
            <person name="Croft L."/>
            <person name="Tan J.B.L."/>
        </authorList>
    </citation>
    <scope>NUCLEOTIDE SEQUENCE</scope>
    <source>
        <strain evidence="2">Mgbs1</strain>
    </source>
</reference>
<feature type="domain" description="Pyrroloquinoline quinone-dependent pyranose dehydrogenase beta-propeller" evidence="1">
    <location>
        <begin position="50"/>
        <end position="277"/>
    </location>
</feature>
<dbReference type="AlphaFoldDB" id="A0A3S1BLX8"/>
<accession>A0A3S1BLX8</accession>
<feature type="domain" description="Pyrroloquinoline quinone-dependent pyranose dehydrogenase beta-propeller" evidence="1">
    <location>
        <begin position="315"/>
        <end position="431"/>
    </location>
</feature>
<dbReference type="EMBL" id="RIAR02000001">
    <property type="protein sequence ID" value="NSL85960.1"/>
    <property type="molecule type" value="Genomic_DNA"/>
</dbReference>
<dbReference type="InterPro" id="IPR011042">
    <property type="entry name" value="6-blade_b-propeller_TolB-like"/>
</dbReference>
<keyword evidence="3" id="KW-1185">Reference proteome</keyword>
<dbReference type="Pfam" id="PF22807">
    <property type="entry name" value="TrAA12"/>
    <property type="match status" value="2"/>
</dbReference>
<evidence type="ECO:0000313" key="2">
    <source>
        <dbReference type="EMBL" id="NSL85960.1"/>
    </source>
</evidence>
<dbReference type="OrthoDB" id="9811395at2"/>
<proteinExistence type="predicted"/>
<comment type="caution">
    <text evidence="2">The sequence shown here is derived from an EMBL/GenBank/DDBJ whole genome shotgun (WGS) entry which is preliminary data.</text>
</comment>
<organism evidence="2 3">
    <name type="scientific">Chitinophaga solisilvae</name>
    <dbReference type="NCBI Taxonomy" id="1233460"/>
    <lineage>
        <taxon>Bacteria</taxon>
        <taxon>Pseudomonadati</taxon>
        <taxon>Bacteroidota</taxon>
        <taxon>Chitinophagia</taxon>
        <taxon>Chitinophagales</taxon>
        <taxon>Chitinophagaceae</taxon>
        <taxon>Chitinophaga</taxon>
    </lineage>
</organism>
<dbReference type="Proteomes" id="UP000281028">
    <property type="component" value="Unassembled WGS sequence"/>
</dbReference>